<feature type="compositionally biased region" description="Basic and acidic residues" evidence="4">
    <location>
        <begin position="1372"/>
        <end position="1434"/>
    </location>
</feature>
<feature type="compositionally biased region" description="Low complexity" evidence="4">
    <location>
        <begin position="231"/>
        <end position="248"/>
    </location>
</feature>
<evidence type="ECO:0008006" key="7">
    <source>
        <dbReference type="Google" id="ProtNLM"/>
    </source>
</evidence>
<feature type="compositionally biased region" description="Basic and acidic residues" evidence="4">
    <location>
        <begin position="1173"/>
        <end position="1200"/>
    </location>
</feature>
<feature type="compositionally biased region" description="Polar residues" evidence="4">
    <location>
        <begin position="1438"/>
        <end position="1448"/>
    </location>
</feature>
<feature type="region of interest" description="Disordered" evidence="4">
    <location>
        <begin position="741"/>
        <end position="768"/>
    </location>
</feature>
<feature type="compositionally biased region" description="Basic and acidic residues" evidence="4">
    <location>
        <begin position="884"/>
        <end position="893"/>
    </location>
</feature>
<feature type="region of interest" description="Disordered" evidence="4">
    <location>
        <begin position="685"/>
        <end position="729"/>
    </location>
</feature>
<proteinExistence type="inferred from homology"/>
<feature type="compositionally biased region" description="Polar residues" evidence="4">
    <location>
        <begin position="182"/>
        <end position="209"/>
    </location>
</feature>
<feature type="compositionally biased region" description="Basic and acidic residues" evidence="4">
    <location>
        <begin position="866"/>
        <end position="875"/>
    </location>
</feature>
<feature type="compositionally biased region" description="Basic and acidic residues" evidence="4">
    <location>
        <begin position="1121"/>
        <end position="1137"/>
    </location>
</feature>
<feature type="compositionally biased region" description="Basic and acidic residues" evidence="4">
    <location>
        <begin position="1153"/>
        <end position="1162"/>
    </location>
</feature>
<dbReference type="PANTHER" id="PTHR19212:SF5">
    <property type="entry name" value="LEUCINE-RICH REPEAT FLIGHTLESS-INTERACTING PROTEIN 1"/>
    <property type="match status" value="1"/>
</dbReference>
<reference evidence="5" key="1">
    <citation type="journal article" date="2023" name="Science">
        <title>Genome structures resolve the early diversification of teleost fishes.</title>
        <authorList>
            <person name="Parey E."/>
            <person name="Louis A."/>
            <person name="Montfort J."/>
            <person name="Bouchez O."/>
            <person name="Roques C."/>
            <person name="Iampietro C."/>
            <person name="Lluch J."/>
            <person name="Castinel A."/>
            <person name="Donnadieu C."/>
            <person name="Desvignes T."/>
            <person name="Floi Bucao C."/>
            <person name="Jouanno E."/>
            <person name="Wen M."/>
            <person name="Mejri S."/>
            <person name="Dirks R."/>
            <person name="Jansen H."/>
            <person name="Henkel C."/>
            <person name="Chen W.J."/>
            <person name="Zahm M."/>
            <person name="Cabau C."/>
            <person name="Klopp C."/>
            <person name="Thompson A.W."/>
            <person name="Robinson-Rechavi M."/>
            <person name="Braasch I."/>
            <person name="Lecointre G."/>
            <person name="Bobe J."/>
            <person name="Postlethwait J.H."/>
            <person name="Berthelot C."/>
            <person name="Roest Crollius H."/>
            <person name="Guiguen Y."/>
        </authorList>
    </citation>
    <scope>NUCLEOTIDE SEQUENCE</scope>
    <source>
        <strain evidence="5">NC1722</strain>
    </source>
</reference>
<feature type="region of interest" description="Disordered" evidence="4">
    <location>
        <begin position="782"/>
        <end position="1082"/>
    </location>
</feature>
<feature type="compositionally biased region" description="Basic and acidic residues" evidence="4">
    <location>
        <begin position="1063"/>
        <end position="1074"/>
    </location>
</feature>
<feature type="compositionally biased region" description="Basic and acidic residues" evidence="4">
    <location>
        <begin position="784"/>
        <end position="793"/>
    </location>
</feature>
<feature type="compositionally biased region" description="Basic residues" evidence="4">
    <location>
        <begin position="983"/>
        <end position="996"/>
    </location>
</feature>
<feature type="compositionally biased region" description="Low complexity" evidence="4">
    <location>
        <begin position="747"/>
        <end position="758"/>
    </location>
</feature>
<sequence>MGTQGTGRKRIPNRERLTAEDDALNQIAREAEARLAAKRAARAEAREIRMKELERQQKEIYQVQKKYYGLDNKWGDIEQWMEDSERYSRHSRRNTSISDDEERMSVGSRGSLRSDLDPAGAYGGASAGGSTLSLKKSKKKKKKHSKASNGFEDGYSAISSRSSRLSDESKVSRSSRLELQMGNYSSSDLYSTNSLPSARLQSSTQNGSRPSLLYSDAPHSRSLRGSVYEDSPYSSARRVSGSSSRAPSEYSGFLGSNSRASSRASSARASPVDDSGPVAGFLRGAAGGSSSVLRSFSDVTIPDLPDTGPAEARRDESATYRGVDAIACGLFKLLLLILVEERPDRDFLEKGSRTASTLSAATLASLGGTSSRRGSGDTSLSVDTEASIREIKEIHELKDQIQDVEAKYLQTLKEAKDSLAEVEEKYRKTMVSNAQLDNEKSNLMYQVDTLKDSLMELEEQLSETRREYEDKAKEFERERHAHSVLQFQFNEIKETLKQSEELLTEIRQLRLKQDGYVREISDLQETVDWKDKKIGALERQKEYADAIRNERDELRDEVVQLKDVLKKHGIVLGADLTTNGEAGEGVIDGLANADSATRLPQDPQIPHVGGDSMLGKAKKAQLGSRDGEEVDSEGGLEKAESPTVQPQKQQQEQTEDCDSEAMQDHQNADNLSSQYYNSHAQISNTEDLEKAQSDLTKGGNEVAQVNVEQSNNACPQGTAESETGPSVLRHAEVKVVITGAEEEITGEGENLGNGTDNGSASEGLGGEERVVENYVKGRCVSEANGKERSKDGAEYESLDSVQGTEASDEGFENTDVCGGGSVGKEEMLEEGTEGGTLEIHRNDIEDTAESQETKSLSPEGEGACLDELRDREGAEKVLASVEGARSHMDGDMKDGEDEEKGSSLAEKDPGTPESPSFEQGPESITVDSKEKDSQQNVEAQSDSLLTTAQPQPQTGPHSQQEAEDPPSQTATKPPQPERGGASGKKKKKKKKSKQKQKGGAQDGGSKPHDKPENEDREAQEKNANGMGELAEQARVSSKDSLTVEKWEKSEASTLAETMEDDTTTEKDDKPRGTEEAQILAKTEEVQTLEGCPESIASVAKNKGFEKEKGLLSGCVSLLEMSKDTEEERKDQSSEIREAGLVNTDSTQQQGLEEMVKDADRNEGCPQEIQSTQKDVHSRLSAETEEHGGMLTEKEESKDIDSCEEADSLMQAEPAVPPVDPTEKKLFMGDSGRPEREDTESVAISKEEATVEAPPEGSVEQGEDPIIGRQGVPEDGNDLGEEHFDIAGGQGTSRAETDCQDPERESEDQCQAEGIADQDPSKKEQEDTVEQNPESPPQKAADREEEDEDEEGESFEFEEDLEASADLPSAGGTHEDEGSEEIPREGGGKQEDDGKAEPQAEANQDRPQENVESHLPKAGEAEYKWDEGSVIREELGTAQGDQAQNQSQPEGVVEEGEEAITTVAPAERHATQRAGSQGMEEGVPQNSEQSGRRDSSKSNKKGKEIRLRKLVDERETLVEQVKKLKTQLEQRQKNGTEEGVSPEGDVLENGTDPQFLDVQRDSNRQVSDLKFKLVKSEQEVTALEQNVIRLEGQVSRYKSASENAEKVEDELKAEKRKLQRELRSALDKTDELEASNSHLIKRLEKMKANRSALLSQQ</sequence>
<accession>A0AAD7WWA4</accession>
<feature type="compositionally biased region" description="Polar residues" evidence="4">
    <location>
        <begin position="934"/>
        <end position="959"/>
    </location>
</feature>
<comment type="caution">
    <text evidence="5">The sequence shown here is derived from an EMBL/GenBank/DDBJ whole genome shotgun (WGS) entry which is preliminary data.</text>
</comment>
<organism evidence="5 6">
    <name type="scientific">Aldrovandia affinis</name>
    <dbReference type="NCBI Taxonomy" id="143900"/>
    <lineage>
        <taxon>Eukaryota</taxon>
        <taxon>Metazoa</taxon>
        <taxon>Chordata</taxon>
        <taxon>Craniata</taxon>
        <taxon>Vertebrata</taxon>
        <taxon>Euteleostomi</taxon>
        <taxon>Actinopterygii</taxon>
        <taxon>Neopterygii</taxon>
        <taxon>Teleostei</taxon>
        <taxon>Notacanthiformes</taxon>
        <taxon>Halosauridae</taxon>
        <taxon>Aldrovandia</taxon>
    </lineage>
</organism>
<feature type="compositionally biased region" description="Basic and acidic residues" evidence="4">
    <location>
        <begin position="1524"/>
        <end position="1535"/>
    </location>
</feature>
<feature type="compositionally biased region" description="Basic and acidic residues" evidence="4">
    <location>
        <begin position="1489"/>
        <end position="1506"/>
    </location>
</feature>
<evidence type="ECO:0000313" key="5">
    <source>
        <dbReference type="EMBL" id="KAJ8410594.1"/>
    </source>
</evidence>
<feature type="region of interest" description="Disordered" evidence="4">
    <location>
        <begin position="1121"/>
        <end position="1506"/>
    </location>
</feature>
<feature type="compositionally biased region" description="Low complexity" evidence="4">
    <location>
        <begin position="258"/>
        <end position="270"/>
    </location>
</feature>
<dbReference type="GO" id="GO:0000981">
    <property type="term" value="F:DNA-binding transcription factor activity, RNA polymerase II-specific"/>
    <property type="evidence" value="ECO:0007669"/>
    <property type="project" value="TreeGrafter"/>
</dbReference>
<evidence type="ECO:0000313" key="6">
    <source>
        <dbReference type="Proteomes" id="UP001221898"/>
    </source>
</evidence>
<dbReference type="Proteomes" id="UP001221898">
    <property type="component" value="Unassembled WGS sequence"/>
</dbReference>
<evidence type="ECO:0000256" key="4">
    <source>
        <dbReference type="SAM" id="MobiDB-lite"/>
    </source>
</evidence>
<evidence type="ECO:0000256" key="3">
    <source>
        <dbReference type="SAM" id="Coils"/>
    </source>
</evidence>
<feature type="compositionally biased region" description="Acidic residues" evidence="4">
    <location>
        <begin position="1342"/>
        <end position="1362"/>
    </location>
</feature>
<dbReference type="PANTHER" id="PTHR19212">
    <property type="entry name" value="LEUCINE RICH REPEAT IN FLII INTERACTING PROTEIN"/>
    <property type="match status" value="1"/>
</dbReference>
<dbReference type="Pfam" id="PF09738">
    <property type="entry name" value="LRRFIP"/>
    <property type="match status" value="3"/>
</dbReference>
<feature type="region of interest" description="Disordered" evidence="4">
    <location>
        <begin position="84"/>
        <end position="277"/>
    </location>
</feature>
<dbReference type="Gene3D" id="1.20.5.4090">
    <property type="match status" value="1"/>
</dbReference>
<feature type="coiled-coil region" evidence="3">
    <location>
        <begin position="387"/>
        <end position="564"/>
    </location>
</feature>
<evidence type="ECO:0000256" key="2">
    <source>
        <dbReference type="ARBA" id="ARBA00023054"/>
    </source>
</evidence>
<feature type="region of interest" description="Disordered" evidence="4">
    <location>
        <begin position="1"/>
        <end position="21"/>
    </location>
</feature>
<gene>
    <name evidence="5" type="ORF">AAFF_G00194980</name>
</gene>
<evidence type="ECO:0000256" key="1">
    <source>
        <dbReference type="ARBA" id="ARBA00008275"/>
    </source>
</evidence>
<feature type="compositionally biased region" description="Basic and acidic residues" evidence="4">
    <location>
        <begin position="1005"/>
        <end position="1020"/>
    </location>
</feature>
<feature type="compositionally biased region" description="Basic residues" evidence="4">
    <location>
        <begin position="135"/>
        <end position="146"/>
    </location>
</feature>
<comment type="similarity">
    <text evidence="1">Belongs to the LRRFIP family.</text>
</comment>
<dbReference type="InterPro" id="IPR019139">
    <property type="entry name" value="LRRFIP1/2"/>
</dbReference>
<name>A0AAD7WWA4_9TELE</name>
<feature type="region of interest" description="Disordered" evidence="4">
    <location>
        <begin position="595"/>
        <end position="663"/>
    </location>
</feature>
<feature type="region of interest" description="Disordered" evidence="4">
    <location>
        <begin position="299"/>
        <end position="318"/>
    </location>
</feature>
<protein>
    <recommendedName>
        <fullName evidence="7">Leucine-rich repeat flightless-interacting protein 1</fullName>
    </recommendedName>
</protein>
<keyword evidence="6" id="KW-1185">Reference proteome</keyword>
<keyword evidence="2 3" id="KW-0175">Coiled coil</keyword>
<feature type="region of interest" description="Disordered" evidence="4">
    <location>
        <begin position="1524"/>
        <end position="1560"/>
    </location>
</feature>
<feature type="compositionally biased region" description="Basic and acidic residues" evidence="4">
    <location>
        <begin position="1220"/>
        <end position="1235"/>
    </location>
</feature>
<dbReference type="GO" id="GO:0000978">
    <property type="term" value="F:RNA polymerase II cis-regulatory region sequence-specific DNA binding"/>
    <property type="evidence" value="ECO:0007669"/>
    <property type="project" value="TreeGrafter"/>
</dbReference>
<feature type="compositionally biased region" description="Polar residues" evidence="4">
    <location>
        <begin position="706"/>
        <end position="724"/>
    </location>
</feature>
<dbReference type="EMBL" id="JAINUG010000026">
    <property type="protein sequence ID" value="KAJ8410594.1"/>
    <property type="molecule type" value="Genomic_DNA"/>
</dbReference>
<feature type="coiled-coil region" evidence="3">
    <location>
        <begin position="1565"/>
        <end position="1648"/>
    </location>
</feature>
<feature type="compositionally biased region" description="Basic and acidic residues" evidence="4">
    <location>
        <begin position="1041"/>
        <end position="1050"/>
    </location>
</feature>